<keyword evidence="1 5" id="KW-0436">Ligase</keyword>
<dbReference type="Proteomes" id="UP001596504">
    <property type="component" value="Unassembled WGS sequence"/>
</dbReference>
<evidence type="ECO:0000256" key="4">
    <source>
        <dbReference type="ARBA" id="ARBA00048819"/>
    </source>
</evidence>
<gene>
    <name evidence="5 8" type="primary">egtA</name>
    <name evidence="8" type="ORF">ACFQRI_01845</name>
</gene>
<reference evidence="9" key="1">
    <citation type="journal article" date="2019" name="Int. J. Syst. Evol. Microbiol.">
        <title>The Global Catalogue of Microorganisms (GCM) 10K type strain sequencing project: providing services to taxonomists for standard genome sequencing and annotation.</title>
        <authorList>
            <consortium name="The Broad Institute Genomics Platform"/>
            <consortium name="The Broad Institute Genome Sequencing Center for Infectious Disease"/>
            <person name="Wu L."/>
            <person name="Ma J."/>
        </authorList>
    </citation>
    <scope>NUCLEOTIDE SEQUENCE [LARGE SCALE GENOMIC DNA]</scope>
    <source>
        <strain evidence="9">WLHS5</strain>
    </source>
</reference>
<sequence length="413" mass="44175">MPISTDPAAAEFPTSRLRTRAEAEAYVASVCFKHGPPRLLGVELEWTVHHRSDPGRALDVATLVSALGPHAPPSLAPESPHRDLPNGSVLTVEPGGQVEISSLPTTSLPGLLGAVEADAAYLRRRLAAADLVLGEHGLDPHRPPNRILRVPRYAAMEAAFDRIGINGRLMMCSTAGVQVCLDAGEPGRVAARWSALHALGPVMIAAFGNSPRMSGADTGWQSARTRVLLNTDPPRTLPGPTAGDPALGWARRMLDVSVLCQRRDGDDWSAPSGLSFAEWIRRGGPTREDLDYHLTTVFPPVRPRGYLEVRYLDAQPGTDWMLPAAALAALFADEAVVDEVAARAAPVAGSWMRAAEHGLRDPALARAAREILDLARELLSETARGPGLAERLADHLSRRLAAAERRAPGGVPR</sequence>
<dbReference type="PANTHER" id="PTHR34378:SF1">
    <property type="entry name" value="GLUTAMATE--CYSTEINE LIGASE, CHLOROPLASTIC"/>
    <property type="match status" value="1"/>
</dbReference>
<dbReference type="HAMAP" id="MF_02034">
    <property type="entry name" value="EgtA"/>
    <property type="match status" value="1"/>
</dbReference>
<dbReference type="InterPro" id="IPR006336">
    <property type="entry name" value="GCS2"/>
</dbReference>
<dbReference type="PANTHER" id="PTHR34378">
    <property type="entry name" value="GLUTAMATE--CYSTEINE LIGASE, CHLOROPLASTIC"/>
    <property type="match status" value="1"/>
</dbReference>
<evidence type="ECO:0000256" key="7">
    <source>
        <dbReference type="SAM" id="MobiDB-lite"/>
    </source>
</evidence>
<evidence type="ECO:0000313" key="9">
    <source>
        <dbReference type="Proteomes" id="UP001596504"/>
    </source>
</evidence>
<organism evidence="8 9">
    <name type="scientific">Saccharopolyspora griseoalba</name>
    <dbReference type="NCBI Taxonomy" id="1431848"/>
    <lineage>
        <taxon>Bacteria</taxon>
        <taxon>Bacillati</taxon>
        <taxon>Actinomycetota</taxon>
        <taxon>Actinomycetes</taxon>
        <taxon>Pseudonocardiales</taxon>
        <taxon>Pseudonocardiaceae</taxon>
        <taxon>Saccharopolyspora</taxon>
    </lineage>
</organism>
<protein>
    <recommendedName>
        <fullName evidence="5">Glutamate--cysteine ligase EgtA</fullName>
        <ecNumber evidence="5">6.3.2.2</ecNumber>
    </recommendedName>
    <alternativeName>
        <fullName evidence="5">Gamma-glutamylcysteine synthase</fullName>
        <shortName evidence="5">GCS</shortName>
        <shortName evidence="5">Gamma-ECS</shortName>
    </alternativeName>
</protein>
<evidence type="ECO:0000256" key="2">
    <source>
        <dbReference type="ARBA" id="ARBA00022741"/>
    </source>
</evidence>
<evidence type="ECO:0000256" key="3">
    <source>
        <dbReference type="ARBA" id="ARBA00022840"/>
    </source>
</evidence>
<dbReference type="EC" id="6.3.2.2" evidence="5"/>
<keyword evidence="9" id="KW-1185">Reference proteome</keyword>
<dbReference type="InterPro" id="IPR017809">
    <property type="entry name" value="EgtA_Actinobacteria"/>
</dbReference>
<comment type="function">
    <text evidence="5">Catalyzes the synthesis of gamma-glutamylcysteine (gamma-GC). This compound is used as substrate for the biosynthesis of the low-molecular thiol compound ergothioneine.</text>
</comment>
<keyword evidence="3 5" id="KW-0067">ATP-binding</keyword>
<proteinExistence type="inferred from homology"/>
<dbReference type="SUPFAM" id="SSF55931">
    <property type="entry name" value="Glutamine synthetase/guanido kinase"/>
    <property type="match status" value="1"/>
</dbReference>
<evidence type="ECO:0000256" key="5">
    <source>
        <dbReference type="HAMAP-Rule" id="MF_02034"/>
    </source>
</evidence>
<dbReference type="EMBL" id="JBHTCJ010000001">
    <property type="protein sequence ID" value="MFC7340137.1"/>
    <property type="molecule type" value="Genomic_DNA"/>
</dbReference>
<dbReference type="PIRSF" id="PIRSF017901">
    <property type="entry name" value="GCL"/>
    <property type="match status" value="1"/>
</dbReference>
<dbReference type="RefSeq" id="WP_380663511.1">
    <property type="nucleotide sequence ID" value="NZ_JBHTCJ010000001.1"/>
</dbReference>
<dbReference type="NCBIfam" id="TIGR03444">
    <property type="entry name" value="EgtA_Cys_ligase"/>
    <property type="match status" value="1"/>
</dbReference>
<dbReference type="InterPro" id="IPR014746">
    <property type="entry name" value="Gln_synth/guanido_kin_cat_dom"/>
</dbReference>
<feature type="region of interest" description="Disordered" evidence="7">
    <location>
        <begin position="69"/>
        <end position="88"/>
    </location>
</feature>
<accession>A0ABW2LCG1</accession>
<comment type="similarity">
    <text evidence="5 6">Belongs to the glutamate--cysteine ligase type 2 family. EgtA subfamily.</text>
</comment>
<comment type="caution">
    <text evidence="8">The sequence shown here is derived from an EMBL/GenBank/DDBJ whole genome shotgun (WGS) entry which is preliminary data.</text>
</comment>
<name>A0ABW2LCG1_9PSEU</name>
<evidence type="ECO:0000313" key="8">
    <source>
        <dbReference type="EMBL" id="MFC7340137.1"/>
    </source>
</evidence>
<dbReference type="Gene3D" id="3.30.590.20">
    <property type="match status" value="1"/>
</dbReference>
<evidence type="ECO:0000256" key="6">
    <source>
        <dbReference type="PIRNR" id="PIRNR017901"/>
    </source>
</evidence>
<comment type="catalytic activity">
    <reaction evidence="4 5 6">
        <text>L-cysteine + L-glutamate + ATP = gamma-L-glutamyl-L-cysteine + ADP + phosphate + H(+)</text>
        <dbReference type="Rhea" id="RHEA:13285"/>
        <dbReference type="ChEBI" id="CHEBI:15378"/>
        <dbReference type="ChEBI" id="CHEBI:29985"/>
        <dbReference type="ChEBI" id="CHEBI:30616"/>
        <dbReference type="ChEBI" id="CHEBI:35235"/>
        <dbReference type="ChEBI" id="CHEBI:43474"/>
        <dbReference type="ChEBI" id="CHEBI:58173"/>
        <dbReference type="ChEBI" id="CHEBI:456216"/>
        <dbReference type="EC" id="6.3.2.2"/>
    </reaction>
</comment>
<dbReference type="Pfam" id="PF04107">
    <property type="entry name" value="GCS2"/>
    <property type="match status" value="1"/>
</dbReference>
<dbReference type="GO" id="GO:0004357">
    <property type="term" value="F:glutamate-cysteine ligase activity"/>
    <property type="evidence" value="ECO:0007669"/>
    <property type="project" value="UniProtKB-EC"/>
</dbReference>
<keyword evidence="2 5" id="KW-0547">Nucleotide-binding</keyword>
<comment type="pathway">
    <text evidence="5">Amino-acid biosynthesis; ergothioneine biosynthesis.</text>
</comment>
<evidence type="ECO:0000256" key="1">
    <source>
        <dbReference type="ARBA" id="ARBA00022598"/>
    </source>
</evidence>
<dbReference type="InterPro" id="IPR035434">
    <property type="entry name" value="GCL_bact_plant"/>
</dbReference>